<evidence type="ECO:0000259" key="9">
    <source>
        <dbReference type="Pfam" id="PF10590"/>
    </source>
</evidence>
<evidence type="ECO:0000256" key="4">
    <source>
        <dbReference type="ARBA" id="ARBA00023002"/>
    </source>
</evidence>
<dbReference type="NCBIfam" id="TIGR00558">
    <property type="entry name" value="pdxH"/>
    <property type="match status" value="1"/>
</dbReference>
<dbReference type="Pfam" id="PF01243">
    <property type="entry name" value="PNPOx_N"/>
    <property type="match status" value="1"/>
</dbReference>
<keyword evidence="11" id="KW-1185">Reference proteome</keyword>
<sequence>MSKYRSLADIRRDYGELRLSEDMAEEDPISQFKLWFDDVLQNEKNDPTAMVLSTVDERGFPDSRVVLLKGLDEGNFIFYTNYQSVKAMQIQKHPYAALNFYWPQMARQVRVRGRVKKVSSEQSDTYFSSRPLKSQFSAIVSPQSRQIADRASLEEALNLLIQQHGQEPVVRPDNWGGYMIIPDEIEFWQGRDNRLHDRIHYYRQGNQWLHRRLAP</sequence>
<dbReference type="GO" id="GO:0010181">
    <property type="term" value="F:FMN binding"/>
    <property type="evidence" value="ECO:0007669"/>
    <property type="project" value="UniProtKB-UniRule"/>
</dbReference>
<dbReference type="InterPro" id="IPR019740">
    <property type="entry name" value="Pyridox_Oxase_CS"/>
</dbReference>
<dbReference type="InterPro" id="IPR011576">
    <property type="entry name" value="Pyridox_Oxase_N"/>
</dbReference>
<dbReference type="Proteomes" id="UP000054422">
    <property type="component" value="Unassembled WGS sequence"/>
</dbReference>
<keyword evidence="2 5" id="KW-0285">Flavoprotein</keyword>
<feature type="binding site" evidence="5 7">
    <location>
        <position position="188"/>
    </location>
    <ligand>
        <name>FMN</name>
        <dbReference type="ChEBI" id="CHEBI:58210"/>
    </ligand>
</feature>
<feature type="domain" description="Pyridoxamine 5'-phosphate oxidase N-terminal" evidence="8">
    <location>
        <begin position="38"/>
        <end position="154"/>
    </location>
</feature>
<dbReference type="RefSeq" id="WP_035891221.1">
    <property type="nucleotide sequence ID" value="NZ_JNCF01000076.1"/>
</dbReference>
<dbReference type="SUPFAM" id="SSF50475">
    <property type="entry name" value="FMN-binding split barrel"/>
    <property type="match status" value="1"/>
</dbReference>
<feature type="binding site" evidence="5 6">
    <location>
        <position position="69"/>
    </location>
    <ligand>
        <name>substrate</name>
    </ligand>
</feature>
<evidence type="ECO:0000256" key="7">
    <source>
        <dbReference type="PIRSR" id="PIRSR000190-2"/>
    </source>
</evidence>
<dbReference type="STRING" id="1498499.EP47_01725"/>
<keyword evidence="5" id="KW-0664">Pyridoxine biosynthesis</keyword>
<comment type="catalytic activity">
    <reaction evidence="5">
        <text>pyridoxine 5'-phosphate + O2 = pyridoxal 5'-phosphate + H2O2</text>
        <dbReference type="Rhea" id="RHEA:15149"/>
        <dbReference type="ChEBI" id="CHEBI:15379"/>
        <dbReference type="ChEBI" id="CHEBI:16240"/>
        <dbReference type="ChEBI" id="CHEBI:58589"/>
        <dbReference type="ChEBI" id="CHEBI:597326"/>
        <dbReference type="EC" id="1.4.3.5"/>
    </reaction>
</comment>
<feature type="binding site" evidence="5 7">
    <location>
        <begin position="143"/>
        <end position="144"/>
    </location>
    <ligand>
        <name>FMN</name>
        <dbReference type="ChEBI" id="CHEBI:58210"/>
    </ligand>
</feature>
<dbReference type="InterPro" id="IPR019576">
    <property type="entry name" value="Pyridoxamine_oxidase_dimer_C"/>
</dbReference>
<comment type="function">
    <text evidence="5">Catalyzes the oxidation of either pyridoxine 5'-phosphate (PNP) or pyridoxamine 5'-phosphate (PMP) into pyridoxal 5'-phosphate (PLP).</text>
</comment>
<dbReference type="InterPro" id="IPR012349">
    <property type="entry name" value="Split_barrel_FMN-bd"/>
</dbReference>
<keyword evidence="4 5" id="KW-0560">Oxidoreductase</keyword>
<dbReference type="GO" id="GO:0004733">
    <property type="term" value="F:pyridoxamine phosphate oxidase activity"/>
    <property type="evidence" value="ECO:0007669"/>
    <property type="project" value="UniProtKB-UniRule"/>
</dbReference>
<feature type="binding site" evidence="6">
    <location>
        <begin position="11"/>
        <end position="14"/>
    </location>
    <ligand>
        <name>substrate</name>
    </ligand>
</feature>
<dbReference type="PANTHER" id="PTHR10851:SF0">
    <property type="entry name" value="PYRIDOXINE-5'-PHOSPHATE OXIDASE"/>
    <property type="match status" value="1"/>
</dbReference>
<feature type="binding site" evidence="5 6">
    <location>
        <position position="130"/>
    </location>
    <ligand>
        <name>substrate</name>
    </ligand>
</feature>
<evidence type="ECO:0000313" key="11">
    <source>
        <dbReference type="Proteomes" id="UP000054422"/>
    </source>
</evidence>
<feature type="domain" description="Pyridoxine 5'-phosphate oxidase dimerisation C-terminal" evidence="9">
    <location>
        <begin position="175"/>
        <end position="215"/>
    </location>
</feature>
<dbReference type="Pfam" id="PF10590">
    <property type="entry name" value="PNP_phzG_C"/>
    <property type="match status" value="1"/>
</dbReference>
<evidence type="ECO:0000256" key="6">
    <source>
        <dbReference type="PIRSR" id="PIRSR000190-1"/>
    </source>
</evidence>
<feature type="binding site" evidence="5 6">
    <location>
        <begin position="194"/>
        <end position="196"/>
    </location>
    <ligand>
        <name>substrate</name>
    </ligand>
</feature>
<comment type="catalytic activity">
    <reaction evidence="5">
        <text>pyridoxamine 5'-phosphate + O2 + H2O = pyridoxal 5'-phosphate + H2O2 + NH4(+)</text>
        <dbReference type="Rhea" id="RHEA:15817"/>
        <dbReference type="ChEBI" id="CHEBI:15377"/>
        <dbReference type="ChEBI" id="CHEBI:15379"/>
        <dbReference type="ChEBI" id="CHEBI:16240"/>
        <dbReference type="ChEBI" id="CHEBI:28938"/>
        <dbReference type="ChEBI" id="CHEBI:58451"/>
        <dbReference type="ChEBI" id="CHEBI:597326"/>
        <dbReference type="EC" id="1.4.3.5"/>
    </reaction>
</comment>
<dbReference type="Gene3D" id="2.30.110.10">
    <property type="entry name" value="Electron Transport, Fmn-binding Protein, Chain A"/>
    <property type="match status" value="1"/>
</dbReference>
<comment type="caution">
    <text evidence="10">The sequence shown here is derived from an EMBL/GenBank/DDBJ whole genome shotgun (WGS) entry which is preliminary data.</text>
</comment>
<name>A0A0A2SMJ0_9GAMM</name>
<feature type="binding site" evidence="5 7">
    <location>
        <position position="108"/>
    </location>
    <ligand>
        <name>FMN</name>
        <dbReference type="ChEBI" id="CHEBI:58210"/>
    </ligand>
</feature>
<dbReference type="UniPathway" id="UPA01068">
    <property type="reaction ID" value="UER00304"/>
</dbReference>
<feature type="binding site" evidence="5 6">
    <location>
        <position position="126"/>
    </location>
    <ligand>
        <name>substrate</name>
    </ligand>
</feature>
<evidence type="ECO:0000256" key="5">
    <source>
        <dbReference type="HAMAP-Rule" id="MF_01629"/>
    </source>
</evidence>
<dbReference type="HAMAP" id="MF_01629">
    <property type="entry name" value="PdxH"/>
    <property type="match status" value="1"/>
</dbReference>
<dbReference type="OrthoDB" id="9780392at2"/>
<comment type="pathway">
    <text evidence="5">Cofactor metabolism; pyridoxal 5'-phosphate salvage; pyridoxal 5'-phosphate from pyridoxamine 5'-phosphate: step 1/1.</text>
</comment>
<feature type="binding site" evidence="5 7">
    <location>
        <begin position="79"/>
        <end position="80"/>
    </location>
    <ligand>
        <name>FMN</name>
        <dbReference type="ChEBI" id="CHEBI:58210"/>
    </ligand>
</feature>
<evidence type="ECO:0000256" key="1">
    <source>
        <dbReference type="ARBA" id="ARBA00007301"/>
    </source>
</evidence>
<keyword evidence="3 5" id="KW-0288">FMN</keyword>
<comment type="similarity">
    <text evidence="1 5">Belongs to the pyridoxamine 5'-phosphate oxidase family.</text>
</comment>
<evidence type="ECO:0000313" key="10">
    <source>
        <dbReference type="EMBL" id="KGP62355.1"/>
    </source>
</evidence>
<dbReference type="AlphaFoldDB" id="A0A0A2SMJ0"/>
<comment type="pathway">
    <text evidence="5">Cofactor metabolism; pyridoxal 5'-phosphate salvage; pyridoxal 5'-phosphate from pyridoxine 5'-phosphate: step 1/1.</text>
</comment>
<dbReference type="PIRSF" id="PIRSF000190">
    <property type="entry name" value="Pyd_amn-ph_oxd"/>
    <property type="match status" value="1"/>
</dbReference>
<dbReference type="PANTHER" id="PTHR10851">
    <property type="entry name" value="PYRIDOXINE-5-PHOSPHATE OXIDASE"/>
    <property type="match status" value="1"/>
</dbReference>
<dbReference type="GO" id="GO:0008615">
    <property type="term" value="P:pyridoxine biosynthetic process"/>
    <property type="evidence" value="ECO:0007669"/>
    <property type="project" value="UniProtKB-UniRule"/>
</dbReference>
<comment type="cofactor">
    <cofactor evidence="5 7">
        <name>FMN</name>
        <dbReference type="ChEBI" id="CHEBI:58210"/>
    </cofactor>
    <text evidence="5 7">Binds 1 FMN per subunit.</text>
</comment>
<feature type="binding site" evidence="5 7">
    <location>
        <position position="86"/>
    </location>
    <ligand>
        <name>FMN</name>
        <dbReference type="ChEBI" id="CHEBI:58210"/>
    </ligand>
</feature>
<evidence type="ECO:0000256" key="2">
    <source>
        <dbReference type="ARBA" id="ARBA00022630"/>
    </source>
</evidence>
<reference evidence="10 11" key="1">
    <citation type="submission" date="2014-05" db="EMBL/GenBank/DDBJ databases">
        <authorList>
            <person name="Rizzardi K."/>
            <person name="Winiecka-Krusnell J."/>
            <person name="Ramliden M."/>
            <person name="Alm E."/>
            <person name="Andersson S."/>
            <person name="Byfors S."/>
        </authorList>
    </citation>
    <scope>NUCLEOTIDE SEQUENCE [LARGE SCALE GENOMIC DNA]</scope>
    <source>
        <strain evidence="10 11">LEGN</strain>
    </source>
</reference>
<dbReference type="EC" id="1.4.3.5" evidence="5"/>
<proteinExistence type="inferred from homology"/>
<dbReference type="EMBL" id="JNCF01000076">
    <property type="protein sequence ID" value="KGP62355.1"/>
    <property type="molecule type" value="Genomic_DNA"/>
</dbReference>
<evidence type="ECO:0000256" key="3">
    <source>
        <dbReference type="ARBA" id="ARBA00022643"/>
    </source>
</evidence>
<dbReference type="PROSITE" id="PS01064">
    <property type="entry name" value="PYRIDOX_OXIDASE"/>
    <property type="match status" value="1"/>
</dbReference>
<feature type="binding site" evidence="5 7">
    <location>
        <position position="198"/>
    </location>
    <ligand>
        <name>FMN</name>
        <dbReference type="ChEBI" id="CHEBI:58210"/>
    </ligand>
</feature>
<comment type="caution">
    <text evidence="5">Lacks conserved residue(s) required for the propagation of feature annotation.</text>
</comment>
<dbReference type="NCBIfam" id="NF004231">
    <property type="entry name" value="PRK05679.1"/>
    <property type="match status" value="1"/>
</dbReference>
<organism evidence="10 11">
    <name type="scientific">Legionella norrlandica</name>
    <dbReference type="NCBI Taxonomy" id="1498499"/>
    <lineage>
        <taxon>Bacteria</taxon>
        <taxon>Pseudomonadati</taxon>
        <taxon>Pseudomonadota</taxon>
        <taxon>Gammaproteobacteria</taxon>
        <taxon>Legionellales</taxon>
        <taxon>Legionellaceae</taxon>
        <taxon>Legionella</taxon>
    </lineage>
</organism>
<protein>
    <recommendedName>
        <fullName evidence="5">Pyridoxine/pyridoxamine 5'-phosphate oxidase</fullName>
        <ecNumber evidence="5">1.4.3.5</ecNumber>
    </recommendedName>
    <alternativeName>
        <fullName evidence="5">PNP/PMP oxidase</fullName>
        <shortName evidence="5">PNPOx</shortName>
    </alternativeName>
    <alternativeName>
        <fullName evidence="5">Pyridoxal 5'-phosphate synthase</fullName>
    </alternativeName>
</protein>
<dbReference type="InterPro" id="IPR000659">
    <property type="entry name" value="Pyridox_Oxase"/>
</dbReference>
<feature type="binding site" evidence="5 6">
    <location>
        <position position="134"/>
    </location>
    <ligand>
        <name>substrate</name>
    </ligand>
</feature>
<comment type="subunit">
    <text evidence="5">Homodimer.</text>
</comment>
<accession>A0A0A2SMJ0</accession>
<feature type="binding site" evidence="5 7">
    <location>
        <begin position="64"/>
        <end position="69"/>
    </location>
    <ligand>
        <name>FMN</name>
        <dbReference type="ChEBI" id="CHEBI:58210"/>
    </ligand>
</feature>
<gene>
    <name evidence="5" type="primary">pdxH</name>
    <name evidence="10" type="ORF">EP47_01725</name>
</gene>
<evidence type="ECO:0000259" key="8">
    <source>
        <dbReference type="Pfam" id="PF01243"/>
    </source>
</evidence>